<protein>
    <submittedName>
        <fullName evidence="2">Uncharacterized protein</fullName>
    </submittedName>
</protein>
<dbReference type="AlphaFoldDB" id="A0A494YSX8"/>
<dbReference type="Proteomes" id="UP000272238">
    <property type="component" value="Unassembled WGS sequence"/>
</dbReference>
<proteinExistence type="predicted"/>
<evidence type="ECO:0000313" key="2">
    <source>
        <dbReference type="EMBL" id="RKQ13230.1"/>
    </source>
</evidence>
<evidence type="ECO:0000313" key="3">
    <source>
        <dbReference type="Proteomes" id="UP000272238"/>
    </source>
</evidence>
<keyword evidence="1" id="KW-0812">Transmembrane</keyword>
<accession>A0A494YSX8</accession>
<sequence length="77" mass="9100">MLKIYRIIHILWTGVFAFFISIPLLEHGSLEVEYYIDLIFIALWLIGVVFLFIRSLSKYGYILTLFPLIYAIIIFVI</sequence>
<name>A0A494YSX8_9BACL</name>
<feature type="transmembrane region" description="Helical" evidence="1">
    <location>
        <begin position="59"/>
        <end position="76"/>
    </location>
</feature>
<dbReference type="EMBL" id="RBZN01000071">
    <property type="protein sequence ID" value="RKQ13230.1"/>
    <property type="molecule type" value="Genomic_DNA"/>
</dbReference>
<keyword evidence="1" id="KW-1133">Transmembrane helix</keyword>
<gene>
    <name evidence="2" type="ORF">D8M03_16545</name>
</gene>
<reference evidence="2 3" key="1">
    <citation type="journal article" date="2016" name="Antonie Van Leeuwenhoek">
        <title>Lysinibacillus endophyticus sp. nov., an indole-3-acetic acid producing endophytic bacterium isolated from corn root (Zea mays cv. Xinken-5).</title>
        <authorList>
            <person name="Yu J."/>
            <person name="Guan X."/>
            <person name="Liu C."/>
            <person name="Xiang W."/>
            <person name="Yu Z."/>
            <person name="Liu X."/>
            <person name="Wang G."/>
        </authorList>
    </citation>
    <scope>NUCLEOTIDE SEQUENCE [LARGE SCALE GENOMIC DNA]</scope>
    <source>
        <strain evidence="2 3">DSM 100506</strain>
    </source>
</reference>
<comment type="caution">
    <text evidence="2">The sequence shown here is derived from an EMBL/GenBank/DDBJ whole genome shotgun (WGS) entry which is preliminary data.</text>
</comment>
<feature type="transmembrane region" description="Helical" evidence="1">
    <location>
        <begin position="6"/>
        <end position="25"/>
    </location>
</feature>
<keyword evidence="3" id="KW-1185">Reference proteome</keyword>
<keyword evidence="1" id="KW-0472">Membrane</keyword>
<evidence type="ECO:0000256" key="1">
    <source>
        <dbReference type="SAM" id="Phobius"/>
    </source>
</evidence>
<feature type="transmembrane region" description="Helical" evidence="1">
    <location>
        <begin position="34"/>
        <end position="53"/>
    </location>
</feature>
<organism evidence="2 3">
    <name type="scientific">Ureibacillus endophyticus</name>
    <dbReference type="NCBI Taxonomy" id="1978490"/>
    <lineage>
        <taxon>Bacteria</taxon>
        <taxon>Bacillati</taxon>
        <taxon>Bacillota</taxon>
        <taxon>Bacilli</taxon>
        <taxon>Bacillales</taxon>
        <taxon>Caryophanaceae</taxon>
        <taxon>Ureibacillus</taxon>
    </lineage>
</organism>